<evidence type="ECO:0000313" key="13">
    <source>
        <dbReference type="Ensembl" id="ENSDCDP00010031565.1"/>
    </source>
</evidence>
<reference evidence="12 14" key="1">
    <citation type="submission" date="2020-06" db="EMBL/GenBank/DDBJ databases">
        <authorList>
            <consortium name="Wellcome Sanger Institute Data Sharing"/>
        </authorList>
    </citation>
    <scope>NUCLEOTIDE SEQUENCE [LARGE SCALE GENOMIC DNA]</scope>
</reference>
<keyword evidence="7" id="KW-0256">Endoplasmic reticulum</keyword>
<dbReference type="Proteomes" id="UP000694580">
    <property type="component" value="Chromosome 9"/>
</dbReference>
<keyword evidence="5" id="KW-0963">Cytoplasm</keyword>
<evidence type="ECO:0000256" key="8">
    <source>
        <dbReference type="ARBA" id="ARBA00022951"/>
    </source>
</evidence>
<dbReference type="FunFam" id="2.120.10.80:FF:000025">
    <property type="entry name" value="Kelch-like family member 41"/>
    <property type="match status" value="1"/>
</dbReference>
<evidence type="ECO:0000256" key="10">
    <source>
        <dbReference type="ARBA" id="ARBA00023212"/>
    </source>
</evidence>
<reference evidence="13" key="2">
    <citation type="submission" date="2025-05" db="UniProtKB">
        <authorList>
            <consortium name="Ensembl"/>
        </authorList>
    </citation>
    <scope>IDENTIFICATION</scope>
</reference>
<evidence type="ECO:0000256" key="5">
    <source>
        <dbReference type="ARBA" id="ARBA00022490"/>
    </source>
</evidence>
<dbReference type="Pfam" id="PF07707">
    <property type="entry name" value="BACK"/>
    <property type="match status" value="1"/>
</dbReference>
<sequence>MDPQGLREDLRLFQSTLLQEGLKELLNENKLVDCVLKVGDRSLPCHRLIMAACSPYFRELYFTEDVQEPGQRKEVVLENIDPRIMEMIVNYLYSAEIDLTDDNVQDILAVASRFQIPSVFTVCVNYLQKQLSMANCLALYRLGLVLSCPRLAMASRDYITDRFETLAKVPDFLDLAPHELFAIIGADSLNVEKEEMVFETLMKWVRKDKENRLKALGDAFNHLRFRLLPEKYFKEKVEKDDIIKADPDLMKKVKVIKDAFAGKLPENKEGEGNGEGEEGARTLPEYLNDTRRQGMYAKDFVLMITDKAAVAYDSAENECFLAAIAEQIPCNHVSIGTRNNDLYVVGGLFVDEENKESPLQCYFYQLDSLAADWTALPPMPSPRCLFAMGEDENLLFAIAGKDLQTNKSLDTVMCYNTDTMKWNETKKLPLRIHGHCVISQNGLVYSIGGKTDEGQFINKMFEYNHKKSEWKELAAMKVPRAMFGAVVHKGKIVVIGGANENGLLAECENYDFGSNKWEPFTEFPQERSSISLVSSGGLLYAVGGYTMVEAEDKQCVPSEIPDIWQYEDDKKQWTGMIREMRYAAGASCVSMRLNAAKMAKL</sequence>
<dbReference type="SMART" id="SM00875">
    <property type="entry name" value="BACK"/>
    <property type="match status" value="1"/>
</dbReference>
<dbReference type="Pfam" id="PF00651">
    <property type="entry name" value="BTB"/>
    <property type="match status" value="1"/>
</dbReference>
<keyword evidence="6" id="KW-0677">Repeat</keyword>
<dbReference type="FunFam" id="3.30.710.10:FF:000006">
    <property type="entry name" value="Kelch repeat and BTB domain-containing 6"/>
    <property type="match status" value="1"/>
</dbReference>
<dbReference type="PIRSF" id="PIRSF037037">
    <property type="entry name" value="Kelch-like_protein_gigaxonin"/>
    <property type="match status" value="1"/>
</dbReference>
<keyword evidence="4" id="KW-0880">Kelch repeat</keyword>
<dbReference type="Gene3D" id="3.30.710.10">
    <property type="entry name" value="Potassium Channel Kv1.1, Chain A"/>
    <property type="match status" value="1"/>
</dbReference>
<dbReference type="SMART" id="SM00225">
    <property type="entry name" value="BTB"/>
    <property type="match status" value="1"/>
</dbReference>
<keyword evidence="14" id="KW-1185">Reference proteome</keyword>
<dbReference type="Gene3D" id="1.25.40.420">
    <property type="match status" value="1"/>
</dbReference>
<evidence type="ECO:0000256" key="7">
    <source>
        <dbReference type="ARBA" id="ARBA00022824"/>
    </source>
</evidence>
<proteinExistence type="predicted"/>
<dbReference type="GeneTree" id="ENSGT00940000158859"/>
<dbReference type="RefSeq" id="XP_028821144.1">
    <property type="nucleotide sequence ID" value="XM_028965311.1"/>
</dbReference>
<gene>
    <name evidence="13" type="primary">LOC114772378</name>
    <name evidence="12" type="synonym">LOC114797127</name>
</gene>
<name>A0A8C3ZQT1_9TELE</name>
<evidence type="ECO:0000313" key="12">
    <source>
        <dbReference type="Ensembl" id="ENSDCDP00010012998.1"/>
    </source>
</evidence>
<keyword evidence="9" id="KW-0472">Membrane</keyword>
<comment type="subcellular location">
    <subcellularLocation>
        <location evidence="1">Cytoplasm</location>
        <location evidence="1">Cytoskeleton</location>
    </subcellularLocation>
    <subcellularLocation>
        <location evidence="3">Endoplasmic reticulum membrane</location>
    </subcellularLocation>
    <subcellularLocation>
        <location evidence="2">Sarcoplasmic reticulum membrane</location>
    </subcellularLocation>
</comment>
<evidence type="ECO:0000256" key="9">
    <source>
        <dbReference type="ARBA" id="ARBA00023136"/>
    </source>
</evidence>
<dbReference type="InterPro" id="IPR011333">
    <property type="entry name" value="SKP1/BTB/POZ_sf"/>
</dbReference>
<evidence type="ECO:0000256" key="1">
    <source>
        <dbReference type="ARBA" id="ARBA00004245"/>
    </source>
</evidence>
<dbReference type="GeneID" id="114772378"/>
<dbReference type="Ensembl" id="ENSDCDT00010013701.1">
    <property type="protein sequence ID" value="ENSDCDP00010012998.1"/>
    <property type="gene ID" value="ENSDCDG00010005912.1"/>
</dbReference>
<feature type="domain" description="BTB" evidence="11">
    <location>
        <begin position="32"/>
        <end position="101"/>
    </location>
</feature>
<dbReference type="Gene3D" id="2.120.10.80">
    <property type="entry name" value="Kelch-type beta propeller"/>
    <property type="match status" value="1"/>
</dbReference>
<dbReference type="InterPro" id="IPR017096">
    <property type="entry name" value="BTB-kelch_protein"/>
</dbReference>
<dbReference type="GO" id="GO:0033017">
    <property type="term" value="C:sarcoplasmic reticulum membrane"/>
    <property type="evidence" value="ECO:0007669"/>
    <property type="project" value="UniProtKB-SubCell"/>
</dbReference>
<evidence type="ECO:0000259" key="11">
    <source>
        <dbReference type="PROSITE" id="PS50097"/>
    </source>
</evidence>
<accession>A0A8C3ZQT1</accession>
<dbReference type="InterPro" id="IPR006652">
    <property type="entry name" value="Kelch_1"/>
</dbReference>
<dbReference type="SMART" id="SM00612">
    <property type="entry name" value="Kelch"/>
    <property type="match status" value="4"/>
</dbReference>
<dbReference type="SUPFAM" id="SSF54695">
    <property type="entry name" value="POZ domain"/>
    <property type="match status" value="1"/>
</dbReference>
<dbReference type="InterPro" id="IPR015915">
    <property type="entry name" value="Kelch-typ_b-propeller"/>
</dbReference>
<dbReference type="FunFam" id="1.25.40.420:FF:000001">
    <property type="entry name" value="Kelch-like family member 12"/>
    <property type="match status" value="1"/>
</dbReference>
<evidence type="ECO:0000256" key="3">
    <source>
        <dbReference type="ARBA" id="ARBA00004586"/>
    </source>
</evidence>
<protein>
    <recommendedName>
        <fullName evidence="11">BTB domain-containing protein</fullName>
    </recommendedName>
</protein>
<dbReference type="AlphaFoldDB" id="A0A8C3ZQT1"/>
<dbReference type="PANTHER" id="PTHR24412">
    <property type="entry name" value="KELCH PROTEIN"/>
    <property type="match status" value="1"/>
</dbReference>
<dbReference type="GO" id="GO:0005856">
    <property type="term" value="C:cytoskeleton"/>
    <property type="evidence" value="ECO:0007669"/>
    <property type="project" value="UniProtKB-SubCell"/>
</dbReference>
<dbReference type="PANTHER" id="PTHR24412:SF146">
    <property type="entry name" value="KELCH-LIKE PROTEIN 41"/>
    <property type="match status" value="1"/>
</dbReference>
<evidence type="ECO:0000256" key="2">
    <source>
        <dbReference type="ARBA" id="ARBA00004449"/>
    </source>
</evidence>
<dbReference type="Ensembl" id="ENSDCDT00010039069.1">
    <property type="protein sequence ID" value="ENSDCDP00010031565.1"/>
    <property type="gene ID" value="ENSDCDG00010020113.1"/>
</dbReference>
<dbReference type="GO" id="GO:0048741">
    <property type="term" value="P:skeletal muscle fiber development"/>
    <property type="evidence" value="ECO:0007669"/>
    <property type="project" value="UniProtKB-ARBA"/>
</dbReference>
<evidence type="ECO:0000256" key="6">
    <source>
        <dbReference type="ARBA" id="ARBA00022737"/>
    </source>
</evidence>
<dbReference type="OrthoDB" id="6359816at2759"/>
<evidence type="ECO:0000313" key="14">
    <source>
        <dbReference type="Proteomes" id="UP000694580"/>
    </source>
</evidence>
<dbReference type="Pfam" id="PF24681">
    <property type="entry name" value="Kelch_KLHDC2_KLHL20_DRC7"/>
    <property type="match status" value="1"/>
</dbReference>
<keyword evidence="10" id="KW-0206">Cytoskeleton</keyword>
<dbReference type="InterPro" id="IPR000210">
    <property type="entry name" value="BTB/POZ_dom"/>
</dbReference>
<dbReference type="SUPFAM" id="SSF117281">
    <property type="entry name" value="Kelch motif"/>
    <property type="match status" value="1"/>
</dbReference>
<keyword evidence="8" id="KW-0703">Sarcoplasmic reticulum</keyword>
<dbReference type="PROSITE" id="PS50097">
    <property type="entry name" value="BTB"/>
    <property type="match status" value="1"/>
</dbReference>
<organism evidence="13 14">
    <name type="scientific">Denticeps clupeoides</name>
    <name type="common">denticle herring</name>
    <dbReference type="NCBI Taxonomy" id="299321"/>
    <lineage>
        <taxon>Eukaryota</taxon>
        <taxon>Metazoa</taxon>
        <taxon>Chordata</taxon>
        <taxon>Craniata</taxon>
        <taxon>Vertebrata</taxon>
        <taxon>Euteleostomi</taxon>
        <taxon>Actinopterygii</taxon>
        <taxon>Neopterygii</taxon>
        <taxon>Teleostei</taxon>
        <taxon>Clupei</taxon>
        <taxon>Clupeiformes</taxon>
        <taxon>Denticipitoidei</taxon>
        <taxon>Denticipitidae</taxon>
        <taxon>Denticeps</taxon>
    </lineage>
</organism>
<dbReference type="InterPro" id="IPR011705">
    <property type="entry name" value="BACK"/>
</dbReference>
<evidence type="ECO:0000256" key="4">
    <source>
        <dbReference type="ARBA" id="ARBA00022441"/>
    </source>
</evidence>